<evidence type="ECO:0000313" key="7">
    <source>
        <dbReference type="EMBL" id="TRY79122.1"/>
    </source>
</evidence>
<sequence length="626" mass="70042">MEVAKSEICLTWCPPVPDRSDPLSAHAPPHLVLKTMIGRFRNALYNAIGNLDVENAPNGSLLANGSGSHDGSSSTSSRHSFKNSDMKVKYAYQRPIFLQMFTDDEIQVTADHLVRPIMVPRDIQILPWFAGYAEAINAGKSLRNEDQASFHRGVLRTQDAPEDDLECDREWEIPYVYFGIFDGHAGSGCAVTAANELHQMVHKKLMGILHHLVPDATCPSSCGQGVMWFPSRDISVESLVIGALESAFWEMDHQIGDDKRRYKMLGGCTVLVSLFILGKLYVANAGDSRGVLCRNKTPYPMSFDFTPVSERQRLQQLGFQKPQLLGNEYTHVDYCRRPLRNDVGKKMLYRDAHMTGWSYKEITPDDLKFPVVYGEGKRSRLLATIGVTRGFGDHDLKAQSQNGSVFIKPFLTPQPEVKVLDVEHEAISEADVLVMATDGLWDVVSNEKVAEVVHNGLKLYEEADEERQKYRFISIAQDLVMAARGKLVERNWQRNDETPATIDDISVIAIPILAYKKEYAEWESEHRYKELKYPKSASTPSLNGKASPKVLAKKHKETPRTDIQPRKPEAEPLKPRDTLVAPTNSSSLKSPDTSTADEDALEAEINAEIGVEVSADDDQINEESVK</sequence>
<dbReference type="Pfam" id="PF00481">
    <property type="entry name" value="PP2C"/>
    <property type="match status" value="2"/>
</dbReference>
<keyword evidence="1" id="KW-0479">Metal-binding</keyword>
<accession>A0A553PN57</accession>
<feature type="compositionally biased region" description="Acidic residues" evidence="5">
    <location>
        <begin position="614"/>
        <end position="626"/>
    </location>
</feature>
<comment type="similarity">
    <text evidence="4">Belongs to the PP2C family.</text>
</comment>
<feature type="compositionally biased region" description="Polar residues" evidence="5">
    <location>
        <begin position="581"/>
        <end position="594"/>
    </location>
</feature>
<keyword evidence="8" id="KW-1185">Reference proteome</keyword>
<dbReference type="GO" id="GO:0046872">
    <property type="term" value="F:metal ion binding"/>
    <property type="evidence" value="ECO:0007669"/>
    <property type="project" value="UniProtKB-KW"/>
</dbReference>
<dbReference type="Proteomes" id="UP000318571">
    <property type="component" value="Chromosome 6"/>
</dbReference>
<dbReference type="Gene3D" id="3.60.40.10">
    <property type="entry name" value="PPM-type phosphatase domain"/>
    <property type="match status" value="1"/>
</dbReference>
<dbReference type="CDD" id="cd00143">
    <property type="entry name" value="PP2Cc"/>
    <property type="match status" value="1"/>
</dbReference>
<keyword evidence="3 4" id="KW-0904">Protein phosphatase</keyword>
<evidence type="ECO:0000256" key="2">
    <source>
        <dbReference type="ARBA" id="ARBA00022801"/>
    </source>
</evidence>
<evidence type="ECO:0000256" key="1">
    <source>
        <dbReference type="ARBA" id="ARBA00022723"/>
    </source>
</evidence>
<dbReference type="SMART" id="SM00332">
    <property type="entry name" value="PP2Cc"/>
    <property type="match status" value="1"/>
</dbReference>
<proteinExistence type="inferred from homology"/>
<dbReference type="PANTHER" id="PTHR13832:SF354">
    <property type="entry name" value="GM14138P"/>
    <property type="match status" value="1"/>
</dbReference>
<dbReference type="AlphaFoldDB" id="A0A553PN57"/>
<protein>
    <recommendedName>
        <fullName evidence="6">PPM-type phosphatase domain-containing protein</fullName>
    </recommendedName>
</protein>
<feature type="domain" description="PPM-type phosphatase" evidence="6">
    <location>
        <begin position="151"/>
        <end position="512"/>
    </location>
</feature>
<dbReference type="PROSITE" id="PS51746">
    <property type="entry name" value="PPM_2"/>
    <property type="match status" value="1"/>
</dbReference>
<evidence type="ECO:0000256" key="3">
    <source>
        <dbReference type="ARBA" id="ARBA00022912"/>
    </source>
</evidence>
<reference evidence="7 8" key="1">
    <citation type="journal article" date="2018" name="Nat. Ecol. Evol.">
        <title>Genomic signatures of mitonuclear coevolution across populations of Tigriopus californicus.</title>
        <authorList>
            <person name="Barreto F.S."/>
            <person name="Watson E.T."/>
            <person name="Lima T.G."/>
            <person name="Willett C.S."/>
            <person name="Edmands S."/>
            <person name="Li W."/>
            <person name="Burton R.S."/>
        </authorList>
    </citation>
    <scope>NUCLEOTIDE SEQUENCE [LARGE SCALE GENOMIC DNA]</scope>
    <source>
        <strain evidence="7 8">San Diego</strain>
    </source>
</reference>
<dbReference type="PROSITE" id="PS01032">
    <property type="entry name" value="PPM_1"/>
    <property type="match status" value="1"/>
</dbReference>
<evidence type="ECO:0000256" key="4">
    <source>
        <dbReference type="RuleBase" id="RU003465"/>
    </source>
</evidence>
<dbReference type="InterPro" id="IPR001932">
    <property type="entry name" value="PPM-type_phosphatase-like_dom"/>
</dbReference>
<evidence type="ECO:0000259" key="6">
    <source>
        <dbReference type="PROSITE" id="PS51746"/>
    </source>
</evidence>
<dbReference type="InterPro" id="IPR015655">
    <property type="entry name" value="PP2C"/>
</dbReference>
<dbReference type="GO" id="GO:0005739">
    <property type="term" value="C:mitochondrion"/>
    <property type="evidence" value="ECO:0007669"/>
    <property type="project" value="TreeGrafter"/>
</dbReference>
<organism evidence="7 8">
    <name type="scientific">Tigriopus californicus</name>
    <name type="common">Marine copepod</name>
    <dbReference type="NCBI Taxonomy" id="6832"/>
    <lineage>
        <taxon>Eukaryota</taxon>
        <taxon>Metazoa</taxon>
        <taxon>Ecdysozoa</taxon>
        <taxon>Arthropoda</taxon>
        <taxon>Crustacea</taxon>
        <taxon>Multicrustacea</taxon>
        <taxon>Hexanauplia</taxon>
        <taxon>Copepoda</taxon>
        <taxon>Harpacticoida</taxon>
        <taxon>Harpacticidae</taxon>
        <taxon>Tigriopus</taxon>
    </lineage>
</organism>
<gene>
    <name evidence="7" type="ORF">TCAL_05976</name>
</gene>
<feature type="region of interest" description="Disordered" evidence="5">
    <location>
        <begin position="534"/>
        <end position="626"/>
    </location>
</feature>
<dbReference type="PANTHER" id="PTHR13832">
    <property type="entry name" value="PROTEIN PHOSPHATASE 2C"/>
    <property type="match status" value="1"/>
</dbReference>
<dbReference type="GO" id="GO:0004741">
    <property type="term" value="F:[pyruvate dehydrogenase (acetyl-transferring)]-phosphatase activity"/>
    <property type="evidence" value="ECO:0007669"/>
    <property type="project" value="TreeGrafter"/>
</dbReference>
<dbReference type="EMBL" id="VCGU01000002">
    <property type="protein sequence ID" value="TRY79122.1"/>
    <property type="molecule type" value="Genomic_DNA"/>
</dbReference>
<comment type="caution">
    <text evidence="7">The sequence shown here is derived from an EMBL/GenBank/DDBJ whole genome shotgun (WGS) entry which is preliminary data.</text>
</comment>
<dbReference type="InterPro" id="IPR000222">
    <property type="entry name" value="PP2C_BS"/>
</dbReference>
<dbReference type="InterPro" id="IPR036457">
    <property type="entry name" value="PPM-type-like_dom_sf"/>
</dbReference>
<dbReference type="OMA" id="PYLCEHK"/>
<keyword evidence="2 4" id="KW-0378">Hydrolase</keyword>
<evidence type="ECO:0000313" key="8">
    <source>
        <dbReference type="Proteomes" id="UP000318571"/>
    </source>
</evidence>
<evidence type="ECO:0000256" key="5">
    <source>
        <dbReference type="SAM" id="MobiDB-lite"/>
    </source>
</evidence>
<feature type="compositionally biased region" description="Basic and acidic residues" evidence="5">
    <location>
        <begin position="558"/>
        <end position="577"/>
    </location>
</feature>
<name>A0A553PN57_TIGCA</name>
<dbReference type="SUPFAM" id="SSF81606">
    <property type="entry name" value="PP2C-like"/>
    <property type="match status" value="1"/>
</dbReference>